<comment type="caution">
    <text evidence="3">The sequence shown here is derived from an EMBL/GenBank/DDBJ whole genome shotgun (WGS) entry which is preliminary data.</text>
</comment>
<keyword evidence="2" id="KW-0812">Transmembrane</keyword>
<keyword evidence="2" id="KW-0472">Membrane</keyword>
<keyword evidence="2" id="KW-1133">Transmembrane helix</keyword>
<organism evidence="3">
    <name type="scientific">Schlesneria paludicola</name>
    <dbReference type="NCBI Taxonomy" id="360056"/>
    <lineage>
        <taxon>Bacteria</taxon>
        <taxon>Pseudomonadati</taxon>
        <taxon>Planctomycetota</taxon>
        <taxon>Planctomycetia</taxon>
        <taxon>Planctomycetales</taxon>
        <taxon>Planctomycetaceae</taxon>
        <taxon>Schlesneria</taxon>
    </lineage>
</organism>
<evidence type="ECO:0000256" key="2">
    <source>
        <dbReference type="SAM" id="Phobius"/>
    </source>
</evidence>
<accession>A0A7C4LJI8</accession>
<feature type="region of interest" description="Disordered" evidence="1">
    <location>
        <begin position="281"/>
        <end position="309"/>
    </location>
</feature>
<gene>
    <name evidence="3" type="ORF">ENS64_03700</name>
</gene>
<evidence type="ECO:0000313" key="3">
    <source>
        <dbReference type="EMBL" id="HGT38353.1"/>
    </source>
</evidence>
<dbReference type="AlphaFoldDB" id="A0A7C4LJI8"/>
<protein>
    <submittedName>
        <fullName evidence="3">Uncharacterized protein</fullName>
    </submittedName>
</protein>
<feature type="transmembrane region" description="Helical" evidence="2">
    <location>
        <begin position="315"/>
        <end position="333"/>
    </location>
</feature>
<dbReference type="EMBL" id="DSVQ01000007">
    <property type="protein sequence ID" value="HGT38353.1"/>
    <property type="molecule type" value="Genomic_DNA"/>
</dbReference>
<proteinExistence type="predicted"/>
<reference evidence="3" key="1">
    <citation type="journal article" date="2020" name="mSystems">
        <title>Genome- and Community-Level Interaction Insights into Carbon Utilization and Element Cycling Functions of Hydrothermarchaeota in Hydrothermal Sediment.</title>
        <authorList>
            <person name="Zhou Z."/>
            <person name="Liu Y."/>
            <person name="Xu W."/>
            <person name="Pan J."/>
            <person name="Luo Z.H."/>
            <person name="Li M."/>
        </authorList>
    </citation>
    <scope>NUCLEOTIDE SEQUENCE [LARGE SCALE GENOMIC DNA]</scope>
    <source>
        <strain evidence="3">SpSt-508</strain>
    </source>
</reference>
<evidence type="ECO:0000256" key="1">
    <source>
        <dbReference type="SAM" id="MobiDB-lite"/>
    </source>
</evidence>
<name>A0A7C4LJI8_9PLAN</name>
<sequence length="340" mass="38001">MEVPPSIALLAVCCLAGPAEGGAPSLAEAQAHLDQWQKTFVSIRIHSRRTSRAESNVATAEANHKVSVSELDFVWEDSGRFRDASQLWHDGRPGSYSFRSADSRYYYPCVFAAGSASEYPAVVSILPRTSEFTSLRALNQPFWVLWDDDTRTWLGDRLRNVAAAEVTTEGLLEIDGDAVNLKEHTVRLDPRHGYLPKSAKHRSTGILRYHVEEFQEVQPGFWFPKRGTILTVVSKGDLWQTWEVVKVELNPELPDSLFVPSMNAETRILDSITGKKYFAGGKRRPGQAAAATQRSGAPPTNPNPLTSRPERPTNWSLWFTMAGVACLALAVWFRRRARHP</sequence>